<dbReference type="STRING" id="411467.BACCAP_04057"/>
<sequence length="55" mass="6524">MYYFYNKKSNRTRFWTVRTRYTAPDRPTGPVLTAMLSLLCQNQIRRLVSPSEHAS</sequence>
<dbReference type="AlphaFoldDB" id="A6P0P6"/>
<proteinExistence type="predicted"/>
<dbReference type="Proteomes" id="UP000003639">
    <property type="component" value="Unassembled WGS sequence"/>
</dbReference>
<protein>
    <submittedName>
        <fullName evidence="1">Uncharacterized protein</fullName>
    </submittedName>
</protein>
<gene>
    <name evidence="1" type="ORF">BACCAP_04057</name>
</gene>
<comment type="caution">
    <text evidence="1">The sequence shown here is derived from an EMBL/GenBank/DDBJ whole genome shotgun (WGS) entry which is preliminary data.</text>
</comment>
<name>A6P0P6_9FIRM</name>
<reference evidence="1 2" key="1">
    <citation type="submission" date="2007-04" db="EMBL/GenBank/DDBJ databases">
        <authorList>
            <person name="Fulton L."/>
            <person name="Clifton S."/>
            <person name="Fulton B."/>
            <person name="Xu J."/>
            <person name="Minx P."/>
            <person name="Pepin K.H."/>
            <person name="Johnson M."/>
            <person name="Thiruvilangam P."/>
            <person name="Bhonagiri V."/>
            <person name="Nash W.E."/>
            <person name="Mardis E.R."/>
            <person name="Wilson R.K."/>
        </authorList>
    </citation>
    <scope>NUCLEOTIDE SEQUENCE [LARGE SCALE GENOMIC DNA]</scope>
    <source>
        <strain evidence="1 2">ATCC 29799</strain>
    </source>
</reference>
<reference evidence="1 2" key="2">
    <citation type="submission" date="2007-06" db="EMBL/GenBank/DDBJ databases">
        <title>Draft genome sequence of Pseudoflavonifractor capillosus ATCC 29799.</title>
        <authorList>
            <person name="Sudarsanam P."/>
            <person name="Ley R."/>
            <person name="Guruge J."/>
            <person name="Turnbaugh P.J."/>
            <person name="Mahowald M."/>
            <person name="Liep D."/>
            <person name="Gordon J."/>
        </authorList>
    </citation>
    <scope>NUCLEOTIDE SEQUENCE [LARGE SCALE GENOMIC DNA]</scope>
    <source>
        <strain evidence="1 2">ATCC 29799</strain>
    </source>
</reference>
<evidence type="ECO:0000313" key="1">
    <source>
        <dbReference type="EMBL" id="EDM98178.1"/>
    </source>
</evidence>
<organism evidence="1 2">
    <name type="scientific">Pseudoflavonifractor capillosus ATCC 29799</name>
    <dbReference type="NCBI Taxonomy" id="411467"/>
    <lineage>
        <taxon>Bacteria</taxon>
        <taxon>Bacillati</taxon>
        <taxon>Bacillota</taxon>
        <taxon>Clostridia</taxon>
        <taxon>Eubacteriales</taxon>
        <taxon>Oscillospiraceae</taxon>
        <taxon>Pseudoflavonifractor</taxon>
    </lineage>
</organism>
<keyword evidence="2" id="KW-1185">Reference proteome</keyword>
<accession>A6P0P6</accession>
<dbReference type="EMBL" id="AAXG02000042">
    <property type="protein sequence ID" value="EDM98178.1"/>
    <property type="molecule type" value="Genomic_DNA"/>
</dbReference>
<evidence type="ECO:0000313" key="2">
    <source>
        <dbReference type="Proteomes" id="UP000003639"/>
    </source>
</evidence>